<dbReference type="AlphaFoldDB" id="A0A437GVH9"/>
<dbReference type="RefSeq" id="WP_127613307.1">
    <property type="nucleotide sequence ID" value="NZ_RXOL01000006.1"/>
</dbReference>
<accession>A0A437GVH9</accession>
<evidence type="ECO:0000259" key="1">
    <source>
        <dbReference type="Pfam" id="PF12728"/>
    </source>
</evidence>
<dbReference type="OrthoDB" id="7596920at2"/>
<protein>
    <submittedName>
        <fullName evidence="2">Helix-turn-helix domain-containing protein</fullName>
    </submittedName>
</protein>
<dbReference type="EMBL" id="RXOL01000006">
    <property type="protein sequence ID" value="RVQ65796.1"/>
    <property type="molecule type" value="Genomic_DNA"/>
</dbReference>
<dbReference type="Pfam" id="PF12728">
    <property type="entry name" value="HTH_17"/>
    <property type="match status" value="1"/>
</dbReference>
<organism evidence="2 3">
    <name type="scientific">Croceicoccus ponticola</name>
    <dbReference type="NCBI Taxonomy" id="2217664"/>
    <lineage>
        <taxon>Bacteria</taxon>
        <taxon>Pseudomonadati</taxon>
        <taxon>Pseudomonadota</taxon>
        <taxon>Alphaproteobacteria</taxon>
        <taxon>Sphingomonadales</taxon>
        <taxon>Erythrobacteraceae</taxon>
        <taxon>Croceicoccus</taxon>
    </lineage>
</organism>
<evidence type="ECO:0000313" key="3">
    <source>
        <dbReference type="Proteomes" id="UP000283003"/>
    </source>
</evidence>
<sequence length="61" mass="7371">MRAFLRIRDFQEDYNVSRSTVYRLHERGEIRFVHIGRAVRIAREDAERWYDAVTSKEANDV</sequence>
<feature type="domain" description="Helix-turn-helix" evidence="1">
    <location>
        <begin position="5"/>
        <end position="49"/>
    </location>
</feature>
<dbReference type="NCBIfam" id="TIGR01764">
    <property type="entry name" value="excise"/>
    <property type="match status" value="1"/>
</dbReference>
<evidence type="ECO:0000313" key="2">
    <source>
        <dbReference type="EMBL" id="RVQ65796.1"/>
    </source>
</evidence>
<dbReference type="GO" id="GO:0003677">
    <property type="term" value="F:DNA binding"/>
    <property type="evidence" value="ECO:0007669"/>
    <property type="project" value="InterPro"/>
</dbReference>
<gene>
    <name evidence="2" type="ORF">EKN06_12785</name>
</gene>
<dbReference type="InterPro" id="IPR041657">
    <property type="entry name" value="HTH_17"/>
</dbReference>
<reference evidence="2 3" key="1">
    <citation type="submission" date="2018-12" db="EMBL/GenBank/DDBJ databases">
        <title>Croceicoccus ponticola sp. nov., a lipolytic bacterium isolated from seawater.</title>
        <authorList>
            <person name="Yoon J.-H."/>
        </authorList>
    </citation>
    <scope>NUCLEOTIDE SEQUENCE [LARGE SCALE GENOMIC DNA]</scope>
    <source>
        <strain evidence="2 3">GM-16</strain>
    </source>
</reference>
<comment type="caution">
    <text evidence="2">The sequence shown here is derived from an EMBL/GenBank/DDBJ whole genome shotgun (WGS) entry which is preliminary data.</text>
</comment>
<name>A0A437GVH9_9SPHN</name>
<proteinExistence type="predicted"/>
<dbReference type="InterPro" id="IPR010093">
    <property type="entry name" value="SinI_DNA-bd"/>
</dbReference>
<dbReference type="InterPro" id="IPR009061">
    <property type="entry name" value="DNA-bd_dom_put_sf"/>
</dbReference>
<keyword evidence="3" id="KW-1185">Reference proteome</keyword>
<dbReference type="SUPFAM" id="SSF46955">
    <property type="entry name" value="Putative DNA-binding domain"/>
    <property type="match status" value="1"/>
</dbReference>
<dbReference type="Proteomes" id="UP000283003">
    <property type="component" value="Unassembled WGS sequence"/>
</dbReference>